<feature type="domain" description="DUF5615" evidence="1">
    <location>
        <begin position="4"/>
        <end position="62"/>
    </location>
</feature>
<evidence type="ECO:0000313" key="3">
    <source>
        <dbReference type="Proteomes" id="UP000178606"/>
    </source>
</evidence>
<protein>
    <recommendedName>
        <fullName evidence="1">DUF5615 domain-containing protein</fullName>
    </recommendedName>
</protein>
<gene>
    <name evidence="2" type="ORF">A3F84_13385</name>
</gene>
<accession>A0A1F6C4L6</accession>
<proteinExistence type="predicted"/>
<dbReference type="Proteomes" id="UP000178606">
    <property type="component" value="Unassembled WGS sequence"/>
</dbReference>
<sequence length="119" mass="13618">MKGYLLDEHISHLFRVQLLRRQPDLVVWRVGDEGAPPFKTPDPDILRWCEEHEFILVTNNRHTMPVHLSDHLTAGGHVPGILMIDLDAPIGLVIGHLLLIAEASGEDEYRDRIEYVPLR</sequence>
<dbReference type="Pfam" id="PF18480">
    <property type="entry name" value="DUF5615"/>
    <property type="match status" value="1"/>
</dbReference>
<dbReference type="InterPro" id="IPR041049">
    <property type="entry name" value="DUF5615"/>
</dbReference>
<dbReference type="EMBL" id="MFKF01000426">
    <property type="protein sequence ID" value="OGG43767.1"/>
    <property type="molecule type" value="Genomic_DNA"/>
</dbReference>
<reference evidence="2 3" key="1">
    <citation type="journal article" date="2016" name="Nat. Commun.">
        <title>Thousands of microbial genomes shed light on interconnected biogeochemical processes in an aquifer system.</title>
        <authorList>
            <person name="Anantharaman K."/>
            <person name="Brown C.T."/>
            <person name="Hug L.A."/>
            <person name="Sharon I."/>
            <person name="Castelle C.J."/>
            <person name="Probst A.J."/>
            <person name="Thomas B.C."/>
            <person name="Singh A."/>
            <person name="Wilkins M.J."/>
            <person name="Karaoz U."/>
            <person name="Brodie E.L."/>
            <person name="Williams K.H."/>
            <person name="Hubbard S.S."/>
            <person name="Banfield J.F."/>
        </authorList>
    </citation>
    <scope>NUCLEOTIDE SEQUENCE [LARGE SCALE GENOMIC DNA]</scope>
    <source>
        <strain evidence="3">RIFCSPLOWO2_12_FULL_64_10</strain>
    </source>
</reference>
<organism evidence="2 3">
    <name type="scientific">Handelsmanbacteria sp. (strain RIFCSPLOWO2_12_FULL_64_10)</name>
    <dbReference type="NCBI Taxonomy" id="1817868"/>
    <lineage>
        <taxon>Bacteria</taxon>
        <taxon>Candidatus Handelsmaniibacteriota</taxon>
    </lineage>
</organism>
<evidence type="ECO:0000313" key="2">
    <source>
        <dbReference type="EMBL" id="OGG43767.1"/>
    </source>
</evidence>
<comment type="caution">
    <text evidence="2">The sequence shown here is derived from an EMBL/GenBank/DDBJ whole genome shotgun (WGS) entry which is preliminary data.</text>
</comment>
<name>A0A1F6C4L6_HANXR</name>
<dbReference type="AlphaFoldDB" id="A0A1F6C4L6"/>
<evidence type="ECO:0000259" key="1">
    <source>
        <dbReference type="Pfam" id="PF18480"/>
    </source>
</evidence>